<sequence length="98" mass="10921">MNSKQIVAKAGGAVNYIDKHKFKVSADYIRYANDIKPLLLRVVVSDAQWSLAAGKILEALNLAIIQVEGQEVQEEFKRVCKEFDFILSDMNGGKSYGI</sequence>
<gene>
    <name evidence="1" type="ORF">CRI88_20425</name>
</gene>
<comment type="caution">
    <text evidence="1">The sequence shown here is derived from an EMBL/GenBank/DDBJ whole genome shotgun (WGS) entry which is preliminary data.</text>
</comment>
<name>A0A2I0UV60_9BACI</name>
<proteinExistence type="predicted"/>
<dbReference type="RefSeq" id="WP_016991589.1">
    <property type="nucleotide sequence ID" value="NZ_PDFK01000010.1"/>
</dbReference>
<dbReference type="Proteomes" id="UP000234956">
    <property type="component" value="Unassembled WGS sequence"/>
</dbReference>
<dbReference type="AlphaFoldDB" id="A0A2I0UV60"/>
<accession>A0A2I0UV60</accession>
<reference evidence="1 2" key="1">
    <citation type="submission" date="2017-10" db="EMBL/GenBank/DDBJ databases">
        <title>Draft genome of Lysinibacillus fusiformis strain Juneja, a laboratory-derived pathogen of Drosophila melanogaster.</title>
        <authorList>
            <person name="Smith B.R."/>
            <person name="Unckless R.L."/>
        </authorList>
    </citation>
    <scope>NUCLEOTIDE SEQUENCE [LARGE SCALE GENOMIC DNA]</scope>
    <source>
        <strain evidence="1 2">Juneja</strain>
    </source>
</reference>
<protein>
    <submittedName>
        <fullName evidence="1">Uncharacterized protein</fullName>
    </submittedName>
</protein>
<dbReference type="EMBL" id="PDFK01000010">
    <property type="protein sequence ID" value="PKU49954.1"/>
    <property type="molecule type" value="Genomic_DNA"/>
</dbReference>
<evidence type="ECO:0000313" key="1">
    <source>
        <dbReference type="EMBL" id="PKU49954.1"/>
    </source>
</evidence>
<evidence type="ECO:0000313" key="2">
    <source>
        <dbReference type="Proteomes" id="UP000234956"/>
    </source>
</evidence>
<organism evidence="1 2">
    <name type="scientific">Lysinibacillus fusiformis</name>
    <dbReference type="NCBI Taxonomy" id="28031"/>
    <lineage>
        <taxon>Bacteria</taxon>
        <taxon>Bacillati</taxon>
        <taxon>Bacillota</taxon>
        <taxon>Bacilli</taxon>
        <taxon>Bacillales</taxon>
        <taxon>Bacillaceae</taxon>
        <taxon>Lysinibacillus</taxon>
    </lineage>
</organism>